<accession>A0A2N5H662</accession>
<organism evidence="2 3">
    <name type="scientific">Neobacillus cucumis</name>
    <dbReference type="NCBI Taxonomy" id="1740721"/>
    <lineage>
        <taxon>Bacteria</taxon>
        <taxon>Bacillati</taxon>
        <taxon>Bacillota</taxon>
        <taxon>Bacilli</taxon>
        <taxon>Bacillales</taxon>
        <taxon>Bacillaceae</taxon>
        <taxon>Neobacillus</taxon>
    </lineage>
</organism>
<evidence type="ECO:0000256" key="1">
    <source>
        <dbReference type="SAM" id="MobiDB-lite"/>
    </source>
</evidence>
<dbReference type="RefSeq" id="WP_101652478.1">
    <property type="nucleotide sequence ID" value="NZ_PGVE01000109.1"/>
</dbReference>
<reference evidence="2 3" key="1">
    <citation type="submission" date="2017-11" db="EMBL/GenBank/DDBJ databases">
        <title>Comparitive Functional Genomics of Dry Heat Resistant strains isolated from the Viking Spacecraft.</title>
        <authorList>
            <person name="Seuylemezian A."/>
            <person name="Cooper K."/>
            <person name="Vaishampayan P."/>
        </authorList>
    </citation>
    <scope>NUCLEOTIDE SEQUENCE [LARGE SCALE GENOMIC DNA]</scope>
    <source>
        <strain evidence="2 3">V32-6</strain>
    </source>
</reference>
<dbReference type="AlphaFoldDB" id="A0A2N5H662"/>
<evidence type="ECO:0000313" key="2">
    <source>
        <dbReference type="EMBL" id="PLS00984.1"/>
    </source>
</evidence>
<feature type="compositionally biased region" description="Polar residues" evidence="1">
    <location>
        <begin position="64"/>
        <end position="74"/>
    </location>
</feature>
<protein>
    <submittedName>
        <fullName evidence="2">Uncharacterized protein</fullName>
    </submittedName>
</protein>
<dbReference type="EMBL" id="PGVE01000109">
    <property type="protein sequence ID" value="PLS00984.1"/>
    <property type="molecule type" value="Genomic_DNA"/>
</dbReference>
<feature type="region of interest" description="Disordered" evidence="1">
    <location>
        <begin position="1"/>
        <end position="74"/>
    </location>
</feature>
<gene>
    <name evidence="2" type="ORF">CVD27_27620</name>
</gene>
<dbReference type="OrthoDB" id="2937447at2"/>
<name>A0A2N5H662_9BACI</name>
<dbReference type="Proteomes" id="UP000234950">
    <property type="component" value="Unassembled WGS sequence"/>
</dbReference>
<keyword evidence="3" id="KW-1185">Reference proteome</keyword>
<feature type="compositionally biased region" description="Polar residues" evidence="1">
    <location>
        <begin position="45"/>
        <end position="56"/>
    </location>
</feature>
<sequence>MSELAGENVRRGAFGDFMFGTPIHRDESSSSSSEMPPRHNHSEESPSSDQNNQSGEHSIDCSKSRWQNSIQGNTQTKICWADGNMWEFRMRPRRK</sequence>
<evidence type="ECO:0000313" key="3">
    <source>
        <dbReference type="Proteomes" id="UP000234950"/>
    </source>
</evidence>
<proteinExistence type="predicted"/>
<comment type="caution">
    <text evidence="2">The sequence shown here is derived from an EMBL/GenBank/DDBJ whole genome shotgun (WGS) entry which is preliminary data.</text>
</comment>